<dbReference type="AlphaFoldDB" id="A0A0A1T0Q2"/>
<dbReference type="OrthoDB" id="348678at2759"/>
<evidence type="ECO:0000256" key="3">
    <source>
        <dbReference type="ARBA" id="ARBA00012459"/>
    </source>
</evidence>
<dbReference type="EMBL" id="CDHN01000003">
    <property type="protein sequence ID" value="CEJ90681.1"/>
    <property type="molecule type" value="Genomic_DNA"/>
</dbReference>
<evidence type="ECO:0000313" key="16">
    <source>
        <dbReference type="EMBL" id="CEJ90681.1"/>
    </source>
</evidence>
<keyword evidence="7 12" id="KW-0378">Hydrolase</keyword>
<dbReference type="SUPFAM" id="SSF56300">
    <property type="entry name" value="Metallo-dependent phosphatases"/>
    <property type="match status" value="1"/>
</dbReference>
<keyword evidence="9" id="KW-1133">Transmembrane helix</keyword>
<evidence type="ECO:0000256" key="10">
    <source>
        <dbReference type="ARBA" id="ARBA00023136"/>
    </source>
</evidence>
<dbReference type="InterPro" id="IPR041805">
    <property type="entry name" value="ASMase/PPN1_MPP"/>
</dbReference>
<dbReference type="HOGENOM" id="CLU_013424_1_1_1"/>
<keyword evidence="5 12" id="KW-0926">Vacuole</keyword>
<feature type="region of interest" description="Disordered" evidence="13">
    <location>
        <begin position="481"/>
        <end position="534"/>
    </location>
</feature>
<evidence type="ECO:0000256" key="5">
    <source>
        <dbReference type="ARBA" id="ARBA00022554"/>
    </source>
</evidence>
<evidence type="ECO:0000313" key="17">
    <source>
        <dbReference type="Proteomes" id="UP000039046"/>
    </source>
</evidence>
<dbReference type="GO" id="GO:0005829">
    <property type="term" value="C:cytosol"/>
    <property type="evidence" value="ECO:0007669"/>
    <property type="project" value="EnsemblFungi"/>
</dbReference>
<feature type="compositionally biased region" description="Basic and acidic residues" evidence="13">
    <location>
        <begin position="485"/>
        <end position="494"/>
    </location>
</feature>
<keyword evidence="17" id="KW-1185">Reference proteome</keyword>
<keyword evidence="6" id="KW-0812">Transmembrane</keyword>
<evidence type="ECO:0000256" key="4">
    <source>
        <dbReference type="ARBA" id="ARBA00014458"/>
    </source>
</evidence>
<dbReference type="Proteomes" id="UP000039046">
    <property type="component" value="Unassembled WGS sequence"/>
</dbReference>
<dbReference type="FunFam" id="3.60.21.10:FF:000082">
    <property type="entry name" value="Endopolyphosphatase"/>
    <property type="match status" value="1"/>
</dbReference>
<dbReference type="GO" id="GO:0000329">
    <property type="term" value="C:fungal-type vacuole membrane"/>
    <property type="evidence" value="ECO:0007669"/>
    <property type="project" value="EnsemblFungi"/>
</dbReference>
<dbReference type="GO" id="GO:0004309">
    <property type="term" value="F:exopolyphosphatase activity"/>
    <property type="evidence" value="ECO:0007669"/>
    <property type="project" value="EnsemblFungi"/>
</dbReference>
<comment type="function">
    <text evidence="12">Catalyzes the hydrolysis of inorganic polyphosphate (polyP) chains of many hundreds of phosphate residues into shorter lengths.</text>
</comment>
<comment type="catalytic activity">
    <reaction evidence="12">
        <text>[phosphate](n+1) + n H2O = (n+1) phosphate + n H(+)</text>
        <dbReference type="Rhea" id="RHEA:22452"/>
        <dbReference type="Rhea" id="RHEA-COMP:14280"/>
        <dbReference type="ChEBI" id="CHEBI:15377"/>
        <dbReference type="ChEBI" id="CHEBI:15378"/>
        <dbReference type="ChEBI" id="CHEBI:16838"/>
        <dbReference type="ChEBI" id="CHEBI:43474"/>
        <dbReference type="EC" id="3.6.1.10"/>
    </reaction>
</comment>
<evidence type="ECO:0000256" key="8">
    <source>
        <dbReference type="ARBA" id="ARBA00022968"/>
    </source>
</evidence>
<evidence type="ECO:0000256" key="11">
    <source>
        <dbReference type="ARBA" id="ARBA00023180"/>
    </source>
</evidence>
<feature type="region of interest" description="Disordered" evidence="13">
    <location>
        <begin position="396"/>
        <end position="417"/>
    </location>
</feature>
<comment type="similarity">
    <text evidence="2">Belongs to the endopolyphosphatase PPN1 family.</text>
</comment>
<evidence type="ECO:0000256" key="1">
    <source>
        <dbReference type="ARBA" id="ARBA00004576"/>
    </source>
</evidence>
<dbReference type="Pfam" id="PF00149">
    <property type="entry name" value="Metallophos"/>
    <property type="match status" value="1"/>
</dbReference>
<sequence>MKGCGITASASLLLALLQLATALPIDDQKLLSSPPEAQQRRLKGRFLHITDFHPDEYYKPHTTPETACHRGKGDAGVYGAETTECDSPWTLADATLEWVAQNVRDTIDFVIWTGDSARHDGDEQHPRNTEQVLGANRRLSDKFVDTFSDSNGRLTVPIIPTFGNNDFLPHNIMNPGPNKWLTAYTDIWRRFIPEEQRHSFEFGGWFYTEVIPNKLAVFSLNTMFFFDRNAAVDGCASPTEPGYKHMEWLRVQLQLLRERGMKTILMGHVPPAKTDNKQNWDESCWQVYTLWLKQFRDVVVGSLYGHMNIDHFLLSDSKEVDIESAVEALEKKKDKKVSASGKKDYLYDLRSLWADLPRAAGRIADLYDGKADMEDAFEDDLDEDENSDSFDDLEEAYDDEDERENNDISASKKQKKQKKFRKIGGKFAERYQLSLISPSVVPNYMPTLRIFEYNITGLENAPVWKDDSSFTAESNETITADDLNMELKRSEDLSAQRGGGKKGKGKKGKKGKGKKPHDPNLVIPEKPRKGDLPGPAYAPQPLTFTSFQQYFVNLTHVNNEPTKDKDKDGVKTRKFKFELEYDTRDDKHYGLADLTVRSWVELAYRMGKGSAGSKMEGVDAAGKGGGGKKGKKATTNKTWMAFVDRAFVGTLSNNELKD</sequence>
<reference evidence="16 17" key="1">
    <citation type="journal article" date="2015" name="Genome Announc.">
        <title>Draft Genome Sequence and Gene Annotation of the Entomopathogenic Fungus Verticillium hemipterigenum.</title>
        <authorList>
            <person name="Horn F."/>
            <person name="Habel A."/>
            <person name="Scharf D.H."/>
            <person name="Dworschak J."/>
            <person name="Brakhage A.A."/>
            <person name="Guthke R."/>
            <person name="Hertweck C."/>
            <person name="Linde J."/>
        </authorList>
    </citation>
    <scope>NUCLEOTIDE SEQUENCE [LARGE SCALE GENOMIC DNA]</scope>
</reference>
<dbReference type="PANTHER" id="PTHR10340">
    <property type="entry name" value="SPHINGOMYELIN PHOSPHODIESTERASE"/>
    <property type="match status" value="1"/>
</dbReference>
<dbReference type="InterPro" id="IPR012358">
    <property type="entry name" value="EndopolyPtase_N1"/>
</dbReference>
<dbReference type="STRING" id="1531966.A0A0A1T0Q2"/>
<keyword evidence="10 12" id="KW-0472">Membrane</keyword>
<evidence type="ECO:0000256" key="9">
    <source>
        <dbReference type="ARBA" id="ARBA00022989"/>
    </source>
</evidence>
<feature type="signal peptide" evidence="14">
    <location>
        <begin position="1"/>
        <end position="22"/>
    </location>
</feature>
<dbReference type="Gene3D" id="3.60.21.10">
    <property type="match status" value="1"/>
</dbReference>
<dbReference type="GO" id="GO:0005634">
    <property type="term" value="C:nucleus"/>
    <property type="evidence" value="ECO:0007669"/>
    <property type="project" value="EnsemblFungi"/>
</dbReference>
<evidence type="ECO:0000259" key="15">
    <source>
        <dbReference type="Pfam" id="PF00149"/>
    </source>
</evidence>
<evidence type="ECO:0000256" key="14">
    <source>
        <dbReference type="SAM" id="SignalP"/>
    </source>
</evidence>
<evidence type="ECO:0000256" key="6">
    <source>
        <dbReference type="ARBA" id="ARBA00022692"/>
    </source>
</evidence>
<dbReference type="EC" id="3.6.1.10" evidence="3 12"/>
<keyword evidence="11" id="KW-0325">Glycoprotein</keyword>
<organism evidence="16 17">
    <name type="scientific">[Torrubiella] hemipterigena</name>
    <dbReference type="NCBI Taxonomy" id="1531966"/>
    <lineage>
        <taxon>Eukaryota</taxon>
        <taxon>Fungi</taxon>
        <taxon>Dikarya</taxon>
        <taxon>Ascomycota</taxon>
        <taxon>Pezizomycotina</taxon>
        <taxon>Sordariomycetes</taxon>
        <taxon>Hypocreomycetidae</taxon>
        <taxon>Hypocreales</taxon>
        <taxon>Clavicipitaceae</taxon>
        <taxon>Clavicipitaceae incertae sedis</taxon>
        <taxon>'Torrubiella' clade</taxon>
    </lineage>
</organism>
<evidence type="ECO:0000256" key="12">
    <source>
        <dbReference type="PIRNR" id="PIRNR027093"/>
    </source>
</evidence>
<feature type="compositionally biased region" description="Basic residues" evidence="13">
    <location>
        <begin position="499"/>
        <end position="515"/>
    </location>
</feature>
<evidence type="ECO:0000256" key="7">
    <source>
        <dbReference type="ARBA" id="ARBA00022801"/>
    </source>
</evidence>
<proteinExistence type="inferred from homology"/>
<dbReference type="GO" id="GO:0006798">
    <property type="term" value="P:polyphosphate catabolic process"/>
    <property type="evidence" value="ECO:0007669"/>
    <property type="project" value="EnsemblFungi"/>
</dbReference>
<gene>
    <name evidence="16" type="ORF">VHEMI06448</name>
</gene>
<evidence type="ECO:0000256" key="13">
    <source>
        <dbReference type="SAM" id="MobiDB-lite"/>
    </source>
</evidence>
<keyword evidence="14" id="KW-0732">Signal</keyword>
<accession>A0A0A1T0Q2</accession>
<feature type="chain" id="PRO_5001978763" description="Endopolyphosphatase" evidence="14">
    <location>
        <begin position="23"/>
        <end position="658"/>
    </location>
</feature>
<dbReference type="GO" id="GO:0008081">
    <property type="term" value="F:phosphoric diester hydrolase activity"/>
    <property type="evidence" value="ECO:0007669"/>
    <property type="project" value="TreeGrafter"/>
</dbReference>
<evidence type="ECO:0000256" key="2">
    <source>
        <dbReference type="ARBA" id="ARBA00010399"/>
    </source>
</evidence>
<comment type="subcellular location">
    <subcellularLocation>
        <location evidence="1">Vacuole membrane</location>
        <topology evidence="1">Single-pass type II membrane protein</topology>
    </subcellularLocation>
</comment>
<dbReference type="InterPro" id="IPR029052">
    <property type="entry name" value="Metallo-depent_PP-like"/>
</dbReference>
<dbReference type="InterPro" id="IPR004843">
    <property type="entry name" value="Calcineurin-like_PHP"/>
</dbReference>
<name>A0A0A1T0Q2_9HYPO</name>
<feature type="domain" description="Calcineurin-like phosphoesterase" evidence="15">
    <location>
        <begin position="45"/>
        <end position="306"/>
    </location>
</feature>
<dbReference type="PANTHER" id="PTHR10340:SF55">
    <property type="entry name" value="ENDOPOLYPHOSPHATASE"/>
    <property type="match status" value="1"/>
</dbReference>
<dbReference type="PIRSF" id="PIRSF027093">
    <property type="entry name" value="EndopolyPtase_N1"/>
    <property type="match status" value="1"/>
</dbReference>
<dbReference type="GO" id="GO:0000298">
    <property type="term" value="F:endopolyphosphatase activity"/>
    <property type="evidence" value="ECO:0007669"/>
    <property type="project" value="UniProtKB-EC"/>
</dbReference>
<protein>
    <recommendedName>
        <fullName evidence="4 12">Endopolyphosphatase</fullName>
        <ecNumber evidence="3 12">3.6.1.10</ecNumber>
    </recommendedName>
</protein>
<keyword evidence="8" id="KW-0735">Signal-anchor</keyword>
<dbReference type="CDD" id="cd00842">
    <property type="entry name" value="MPP_ASMase"/>
    <property type="match status" value="1"/>
</dbReference>